<dbReference type="STRING" id="1675527.AIOL_004405"/>
<feature type="transmembrane region" description="Helical" evidence="1">
    <location>
        <begin position="113"/>
        <end position="129"/>
    </location>
</feature>
<dbReference type="Proteomes" id="UP000037178">
    <property type="component" value="Unassembled WGS sequence"/>
</dbReference>
<name>A0A0J9H105_9RHOB</name>
<dbReference type="InterPro" id="IPR018678">
    <property type="entry name" value="DUF2160_TM"/>
</dbReference>
<dbReference type="AlphaFoldDB" id="A0A0J9H105"/>
<dbReference type="EMBL" id="LFTY01000002">
    <property type="protein sequence ID" value="KMW59423.1"/>
    <property type="molecule type" value="Genomic_DNA"/>
</dbReference>
<keyword evidence="1" id="KW-0812">Transmembrane</keyword>
<proteinExistence type="predicted"/>
<feature type="transmembrane region" description="Helical" evidence="1">
    <location>
        <begin position="43"/>
        <end position="67"/>
    </location>
</feature>
<protein>
    <submittedName>
        <fullName evidence="2">Glycerol-3-phosphate transport-related protein GlpU</fullName>
    </submittedName>
</protein>
<dbReference type="Pfam" id="PF09928">
    <property type="entry name" value="DUF2160"/>
    <property type="match status" value="1"/>
</dbReference>
<dbReference type="PATRIC" id="fig|1675527.3.peg.4608"/>
<accession>A0A0J9H105</accession>
<gene>
    <name evidence="2" type="ORF">AIOL_004405</name>
</gene>
<evidence type="ECO:0000256" key="1">
    <source>
        <dbReference type="SAM" id="Phobius"/>
    </source>
</evidence>
<reference evidence="2 3" key="1">
    <citation type="submission" date="2015-06" db="EMBL/GenBank/DDBJ databases">
        <title>Draft genome sequence of an Alphaproteobacteria species associated to the Mediterranean sponge Oscarella lobularis.</title>
        <authorList>
            <person name="Jourda C."/>
            <person name="Santini S."/>
            <person name="Claverie J.-M."/>
        </authorList>
    </citation>
    <scope>NUCLEOTIDE SEQUENCE [LARGE SCALE GENOMIC DNA]</scope>
    <source>
        <strain evidence="2">IGS</strain>
    </source>
</reference>
<evidence type="ECO:0000313" key="2">
    <source>
        <dbReference type="EMBL" id="KMW59423.1"/>
    </source>
</evidence>
<dbReference type="OrthoDB" id="5420630at2"/>
<organism evidence="2 3">
    <name type="scientific">Candidatus Rhodobacter oscarellae</name>
    <dbReference type="NCBI Taxonomy" id="1675527"/>
    <lineage>
        <taxon>Bacteria</taxon>
        <taxon>Pseudomonadati</taxon>
        <taxon>Pseudomonadota</taxon>
        <taxon>Alphaproteobacteria</taxon>
        <taxon>Rhodobacterales</taxon>
        <taxon>Rhodobacter group</taxon>
        <taxon>Rhodobacter</taxon>
    </lineage>
</organism>
<keyword evidence="3" id="KW-1185">Reference proteome</keyword>
<evidence type="ECO:0000313" key="3">
    <source>
        <dbReference type="Proteomes" id="UP000037178"/>
    </source>
</evidence>
<comment type="caution">
    <text evidence="2">The sequence shown here is derived from an EMBL/GenBank/DDBJ whole genome shotgun (WGS) entry which is preliminary data.</text>
</comment>
<sequence>MRWLIFIGALSPVAALAQGWGNVAKQEESQGFSWTDPLWPSFWMAWTPATFALFCGIFAAMGLLTILEIRRPGGDERRGILGLTTTRGDRLFISLLGTAYIFLAWLGLVGQPVWAPLGISVAWIGFCFWKA</sequence>
<keyword evidence="1" id="KW-0472">Membrane</keyword>
<keyword evidence="1" id="KW-1133">Transmembrane helix</keyword>
<feature type="transmembrane region" description="Helical" evidence="1">
    <location>
        <begin position="88"/>
        <end position="107"/>
    </location>
</feature>